<dbReference type="EMBL" id="DS114167">
    <property type="protein sequence ID" value="EAX89775.1"/>
    <property type="molecule type" value="Genomic_DNA"/>
</dbReference>
<dbReference type="OrthoDB" id="10255454at2759"/>
<keyword evidence="2" id="KW-1185">Reference proteome</keyword>
<dbReference type="VEuPathDB" id="TrichDB:TVAG_438860"/>
<dbReference type="KEGG" id="tva:4747450"/>
<proteinExistence type="predicted"/>
<evidence type="ECO:0000313" key="1">
    <source>
        <dbReference type="EMBL" id="EAX89775.1"/>
    </source>
</evidence>
<gene>
    <name evidence="1" type="ORF">TVAG_438860</name>
</gene>
<evidence type="ECO:0000313" key="2">
    <source>
        <dbReference type="Proteomes" id="UP000001542"/>
    </source>
</evidence>
<dbReference type="InterPro" id="IPR006594">
    <property type="entry name" value="LisH"/>
</dbReference>
<dbReference type="AlphaFoldDB" id="A2FZ86"/>
<reference evidence="1" key="1">
    <citation type="submission" date="2006-10" db="EMBL/GenBank/DDBJ databases">
        <authorList>
            <person name="Amadeo P."/>
            <person name="Zhao Q."/>
            <person name="Wortman J."/>
            <person name="Fraser-Liggett C."/>
            <person name="Carlton J."/>
        </authorList>
    </citation>
    <scope>NUCLEOTIDE SEQUENCE</scope>
    <source>
        <strain evidence="1">G3</strain>
    </source>
</reference>
<dbReference type="Proteomes" id="UP000001542">
    <property type="component" value="Unassembled WGS sequence"/>
</dbReference>
<organism evidence="1 2">
    <name type="scientific">Trichomonas vaginalis (strain ATCC PRA-98 / G3)</name>
    <dbReference type="NCBI Taxonomy" id="412133"/>
    <lineage>
        <taxon>Eukaryota</taxon>
        <taxon>Metamonada</taxon>
        <taxon>Parabasalia</taxon>
        <taxon>Trichomonadida</taxon>
        <taxon>Trichomonadidae</taxon>
        <taxon>Trichomonas</taxon>
    </lineage>
</organism>
<dbReference type="PROSITE" id="PS50896">
    <property type="entry name" value="LISH"/>
    <property type="match status" value="1"/>
</dbReference>
<dbReference type="InParanoid" id="A2FZ86"/>
<accession>A2FZ86</accession>
<dbReference type="VEuPathDB" id="TrichDB:TVAGG3_1040590"/>
<protein>
    <submittedName>
        <fullName evidence="1">Uncharacterized protein</fullName>
    </submittedName>
</protein>
<sequence length="136" mass="15546">MSTWLEGVVSDTQKEVIDELQKLVEEKGIKEKVLADAQEMAKIAARHILDDSQPELQAFPSIPIDGDKELQYKLVLEFLQSAGFKFAPAVLKFESQHPEIEVDRRELGKSLNLCTYDRTPYLVQLVEEQLKTLEDE</sequence>
<dbReference type="RefSeq" id="XP_001302705.1">
    <property type="nucleotide sequence ID" value="XM_001302704.1"/>
</dbReference>
<dbReference type="SMR" id="A2FZ86"/>
<name>A2FZ86_TRIV3</name>
<dbReference type="Gene3D" id="1.20.960.40">
    <property type="match status" value="1"/>
</dbReference>
<reference evidence="1" key="2">
    <citation type="journal article" date="2007" name="Science">
        <title>Draft genome sequence of the sexually transmitted pathogen Trichomonas vaginalis.</title>
        <authorList>
            <person name="Carlton J.M."/>
            <person name="Hirt R.P."/>
            <person name="Silva J.C."/>
            <person name="Delcher A.L."/>
            <person name="Schatz M."/>
            <person name="Zhao Q."/>
            <person name="Wortman J.R."/>
            <person name="Bidwell S.L."/>
            <person name="Alsmark U.C.M."/>
            <person name="Besteiro S."/>
            <person name="Sicheritz-Ponten T."/>
            <person name="Noel C.J."/>
            <person name="Dacks J.B."/>
            <person name="Foster P.G."/>
            <person name="Simillion C."/>
            <person name="Van de Peer Y."/>
            <person name="Miranda-Saavedra D."/>
            <person name="Barton G.J."/>
            <person name="Westrop G.D."/>
            <person name="Mueller S."/>
            <person name="Dessi D."/>
            <person name="Fiori P.L."/>
            <person name="Ren Q."/>
            <person name="Paulsen I."/>
            <person name="Zhang H."/>
            <person name="Bastida-Corcuera F.D."/>
            <person name="Simoes-Barbosa A."/>
            <person name="Brown M.T."/>
            <person name="Hayes R.D."/>
            <person name="Mukherjee M."/>
            <person name="Okumura C.Y."/>
            <person name="Schneider R."/>
            <person name="Smith A.J."/>
            <person name="Vanacova S."/>
            <person name="Villalvazo M."/>
            <person name="Haas B.J."/>
            <person name="Pertea M."/>
            <person name="Feldblyum T.V."/>
            <person name="Utterback T.R."/>
            <person name="Shu C.L."/>
            <person name="Osoegawa K."/>
            <person name="de Jong P.J."/>
            <person name="Hrdy I."/>
            <person name="Horvathova L."/>
            <person name="Zubacova Z."/>
            <person name="Dolezal P."/>
            <person name="Malik S.B."/>
            <person name="Logsdon J.M. Jr."/>
            <person name="Henze K."/>
            <person name="Gupta A."/>
            <person name="Wang C.C."/>
            <person name="Dunne R.L."/>
            <person name="Upcroft J.A."/>
            <person name="Upcroft P."/>
            <person name="White O."/>
            <person name="Salzberg S.L."/>
            <person name="Tang P."/>
            <person name="Chiu C.-H."/>
            <person name="Lee Y.-S."/>
            <person name="Embley T.M."/>
            <person name="Coombs G.H."/>
            <person name="Mottram J.C."/>
            <person name="Tachezy J."/>
            <person name="Fraser-Liggett C.M."/>
            <person name="Johnson P.J."/>
        </authorList>
    </citation>
    <scope>NUCLEOTIDE SEQUENCE [LARGE SCALE GENOMIC DNA]</scope>
    <source>
        <strain evidence="1">G3</strain>
    </source>
</reference>